<accession>K6XRX2</accession>
<dbReference type="CDD" id="cd04647">
    <property type="entry name" value="LbH_MAT_like"/>
    <property type="match status" value="1"/>
</dbReference>
<keyword evidence="2" id="KW-0677">Repeat</keyword>
<dbReference type="AlphaFoldDB" id="K6XRX2"/>
<keyword evidence="1 4" id="KW-0808">Transferase</keyword>
<dbReference type="InterPro" id="IPR011004">
    <property type="entry name" value="Trimer_LpxA-like_sf"/>
</dbReference>
<dbReference type="GO" id="GO:0008870">
    <property type="term" value="F:galactoside O-acetyltransferase activity"/>
    <property type="evidence" value="ECO:0007669"/>
    <property type="project" value="UniProtKB-EC"/>
</dbReference>
<evidence type="ECO:0000313" key="4">
    <source>
        <dbReference type="EMBL" id="GAC23344.1"/>
    </source>
</evidence>
<dbReference type="SUPFAM" id="SSF51161">
    <property type="entry name" value="Trimeric LpxA-like enzymes"/>
    <property type="match status" value="1"/>
</dbReference>
<dbReference type="EMBL" id="BAEP01000022">
    <property type="protein sequence ID" value="GAC23344.1"/>
    <property type="molecule type" value="Genomic_DNA"/>
</dbReference>
<evidence type="ECO:0000256" key="2">
    <source>
        <dbReference type="ARBA" id="ARBA00022737"/>
    </source>
</evidence>
<organism evidence="4 5">
    <name type="scientific">Paraglaciecola mesophila KMM 241</name>
    <dbReference type="NCBI Taxonomy" id="1128912"/>
    <lineage>
        <taxon>Bacteria</taxon>
        <taxon>Pseudomonadati</taxon>
        <taxon>Pseudomonadota</taxon>
        <taxon>Gammaproteobacteria</taxon>
        <taxon>Alteromonadales</taxon>
        <taxon>Alteromonadaceae</taxon>
        <taxon>Paraglaciecola</taxon>
    </lineage>
</organism>
<dbReference type="InterPro" id="IPR001451">
    <property type="entry name" value="Hexapep"/>
</dbReference>
<dbReference type="eggNOG" id="COG0110">
    <property type="taxonomic scope" value="Bacteria"/>
</dbReference>
<dbReference type="PROSITE" id="PS00101">
    <property type="entry name" value="HEXAPEP_TRANSFERASES"/>
    <property type="match status" value="1"/>
</dbReference>
<dbReference type="EC" id="2.3.1.18" evidence="4"/>
<comment type="caution">
    <text evidence="4">The sequence shown here is derived from an EMBL/GenBank/DDBJ whole genome shotgun (WGS) entry which is preliminary data.</text>
</comment>
<dbReference type="Pfam" id="PF00132">
    <property type="entry name" value="Hexapep"/>
    <property type="match status" value="1"/>
</dbReference>
<dbReference type="PANTHER" id="PTHR23416:SF78">
    <property type="entry name" value="LIPOPOLYSACCHARIDE BIOSYNTHESIS O-ACETYL TRANSFERASE WBBJ-RELATED"/>
    <property type="match status" value="1"/>
</dbReference>
<evidence type="ECO:0000313" key="5">
    <source>
        <dbReference type="Proteomes" id="UP000006263"/>
    </source>
</evidence>
<evidence type="ECO:0000256" key="1">
    <source>
        <dbReference type="ARBA" id="ARBA00022679"/>
    </source>
</evidence>
<gene>
    <name evidence="4" type="primary">lacA</name>
    <name evidence="4" type="ORF">GMES_1045</name>
</gene>
<dbReference type="Gene3D" id="2.160.10.10">
    <property type="entry name" value="Hexapeptide repeat proteins"/>
    <property type="match status" value="1"/>
</dbReference>
<name>K6XRX2_9ALTE</name>
<dbReference type="PANTHER" id="PTHR23416">
    <property type="entry name" value="SIALIC ACID SYNTHASE-RELATED"/>
    <property type="match status" value="1"/>
</dbReference>
<proteinExistence type="predicted"/>
<sequence length="86" mass="9079">MIADAVSIRDTDHKHDKIGVPMIEQGIVTAPVIIKDNVWIGYGVTILKGVEIGEGSIVAAGSVVTKNIPPYSIAGGIPSKVIKMRK</sequence>
<dbReference type="InterPro" id="IPR018357">
    <property type="entry name" value="Hexapep_transf_CS"/>
</dbReference>
<keyword evidence="3 4" id="KW-0012">Acyltransferase</keyword>
<dbReference type="Proteomes" id="UP000006263">
    <property type="component" value="Unassembled WGS sequence"/>
</dbReference>
<evidence type="ECO:0000256" key="3">
    <source>
        <dbReference type="ARBA" id="ARBA00023315"/>
    </source>
</evidence>
<protein>
    <submittedName>
        <fullName evidence="4">Galactoside O-acetyltransferase</fullName>
        <ecNumber evidence="4">2.3.1.18</ecNumber>
    </submittedName>
</protein>
<dbReference type="InterPro" id="IPR051159">
    <property type="entry name" value="Hexapeptide_acetyltransf"/>
</dbReference>
<reference evidence="4 5" key="1">
    <citation type="journal article" date="2017" name="Antonie Van Leeuwenhoek">
        <title>Rhizobium rhizosphaerae sp. nov., a novel species isolated from rice rhizosphere.</title>
        <authorList>
            <person name="Zhao J.J."/>
            <person name="Zhang J."/>
            <person name="Zhang R.J."/>
            <person name="Zhang C.W."/>
            <person name="Yin H.Q."/>
            <person name="Zhang X.X."/>
        </authorList>
    </citation>
    <scope>NUCLEOTIDE SEQUENCE [LARGE SCALE GENOMIC DNA]</scope>
    <source>
        <strain evidence="4 5">KMM 241</strain>
    </source>
</reference>